<name>A0AA40F8U2_9PEZI</name>
<feature type="region of interest" description="Disordered" evidence="1">
    <location>
        <begin position="34"/>
        <end position="70"/>
    </location>
</feature>
<feature type="compositionally biased region" description="Low complexity" evidence="1">
    <location>
        <begin position="87"/>
        <end position="103"/>
    </location>
</feature>
<reference evidence="2" key="1">
    <citation type="submission" date="2023-06" db="EMBL/GenBank/DDBJ databases">
        <title>Genome-scale phylogeny and comparative genomics of the fungal order Sordariales.</title>
        <authorList>
            <consortium name="Lawrence Berkeley National Laboratory"/>
            <person name="Hensen N."/>
            <person name="Bonometti L."/>
            <person name="Westerberg I."/>
            <person name="Brannstrom I.O."/>
            <person name="Guillou S."/>
            <person name="Cros-Aarteil S."/>
            <person name="Calhoun S."/>
            <person name="Haridas S."/>
            <person name="Kuo A."/>
            <person name="Mondo S."/>
            <person name="Pangilinan J."/>
            <person name="Riley R."/>
            <person name="LaButti K."/>
            <person name="Andreopoulos B."/>
            <person name="Lipzen A."/>
            <person name="Chen C."/>
            <person name="Yanf M."/>
            <person name="Daum C."/>
            <person name="Ng V."/>
            <person name="Clum A."/>
            <person name="Steindorff A."/>
            <person name="Ohm R."/>
            <person name="Martin F."/>
            <person name="Silar P."/>
            <person name="Natvig D."/>
            <person name="Lalanne C."/>
            <person name="Gautier V."/>
            <person name="Ament-velasquez S.L."/>
            <person name="Kruys A."/>
            <person name="Hutchinson M.I."/>
            <person name="Powell A.J."/>
            <person name="Barry K."/>
            <person name="Miller A.N."/>
            <person name="Grigoriev I.V."/>
            <person name="Debuchy R."/>
            <person name="Gladieux P."/>
            <person name="Thoren M.H."/>
            <person name="Johannesson H."/>
        </authorList>
    </citation>
    <scope>NUCLEOTIDE SEQUENCE</scope>
    <source>
        <strain evidence="2">SMH3187-1</strain>
    </source>
</reference>
<keyword evidence="3" id="KW-1185">Reference proteome</keyword>
<comment type="caution">
    <text evidence="2">The sequence shown here is derived from an EMBL/GenBank/DDBJ whole genome shotgun (WGS) entry which is preliminary data.</text>
</comment>
<accession>A0AA40F8U2</accession>
<proteinExistence type="predicted"/>
<dbReference type="Proteomes" id="UP001172155">
    <property type="component" value="Unassembled WGS sequence"/>
</dbReference>
<dbReference type="InterPro" id="IPR053203">
    <property type="entry name" value="Cisplatin_resist-associated"/>
</dbReference>
<sequence>MSDQVFRRVGRGGAGNWYSEKDVKEAEKALAAAVDLEAQKHTDPAPGPSDGPAYARAGRGGAGNFKEKDAAVASIEAERAEVERTRAAVAATSAGKPRTTAMTGRGGAGNYTDGSAPAPSAAEQEHQQQKVEDLEMKVLKDVDSVLAAPPAAHKAAGKEEL</sequence>
<dbReference type="Pfam" id="PF12223">
    <property type="entry name" value="DUF3602"/>
    <property type="match status" value="1"/>
</dbReference>
<feature type="region of interest" description="Disordered" evidence="1">
    <location>
        <begin position="86"/>
        <end position="130"/>
    </location>
</feature>
<evidence type="ECO:0000256" key="1">
    <source>
        <dbReference type="SAM" id="MobiDB-lite"/>
    </source>
</evidence>
<dbReference type="PANTHER" id="PTHR34693">
    <property type="entry name" value="PROTEIN PAR32"/>
    <property type="match status" value="1"/>
</dbReference>
<evidence type="ECO:0000313" key="3">
    <source>
        <dbReference type="Proteomes" id="UP001172155"/>
    </source>
</evidence>
<dbReference type="AlphaFoldDB" id="A0AA40F8U2"/>
<organism evidence="2 3">
    <name type="scientific">Schizothecium vesticola</name>
    <dbReference type="NCBI Taxonomy" id="314040"/>
    <lineage>
        <taxon>Eukaryota</taxon>
        <taxon>Fungi</taxon>
        <taxon>Dikarya</taxon>
        <taxon>Ascomycota</taxon>
        <taxon>Pezizomycotina</taxon>
        <taxon>Sordariomycetes</taxon>
        <taxon>Sordariomycetidae</taxon>
        <taxon>Sordariales</taxon>
        <taxon>Schizotheciaceae</taxon>
        <taxon>Schizothecium</taxon>
    </lineage>
</organism>
<evidence type="ECO:0000313" key="2">
    <source>
        <dbReference type="EMBL" id="KAK0753357.1"/>
    </source>
</evidence>
<gene>
    <name evidence="2" type="ORF">B0T18DRAFT_396576</name>
</gene>
<dbReference type="InterPro" id="IPR022024">
    <property type="entry name" value="DUF3602"/>
</dbReference>
<dbReference type="EMBL" id="JAUKUD010000001">
    <property type="protein sequence ID" value="KAK0753357.1"/>
    <property type="molecule type" value="Genomic_DNA"/>
</dbReference>
<dbReference type="PANTHER" id="PTHR34693:SF1">
    <property type="entry name" value="PROTEIN PAR32"/>
    <property type="match status" value="1"/>
</dbReference>
<protein>
    <submittedName>
        <fullName evidence="2">Uncharacterized protein</fullName>
    </submittedName>
</protein>